<dbReference type="RefSeq" id="WP_017021035.1">
    <property type="nucleotide sequence ID" value="NZ_CAWMPN010000036.1"/>
</dbReference>
<comment type="subcellular location">
    <subcellularLocation>
        <location evidence="2">Cell membrane</location>
        <topology evidence="2">Multi-pass membrane protein</topology>
    </subcellularLocation>
</comment>
<evidence type="ECO:0000256" key="8">
    <source>
        <dbReference type="ARBA" id="ARBA00022982"/>
    </source>
</evidence>
<comment type="cofactor">
    <cofactor evidence="1">
        <name>heme b</name>
        <dbReference type="ChEBI" id="CHEBI:60344"/>
    </cofactor>
</comment>
<evidence type="ECO:0000256" key="13">
    <source>
        <dbReference type="SAM" id="Phobius"/>
    </source>
</evidence>
<feature type="domain" description="Cytochrome b561 bacterial/Ni-hydrogenase" evidence="14">
    <location>
        <begin position="3"/>
        <end position="173"/>
    </location>
</feature>
<reference evidence="15 16" key="1">
    <citation type="submission" date="2016-06" db="EMBL/GenBank/DDBJ databases">
        <authorList>
            <person name="Kjaerup R.B."/>
            <person name="Dalgaard T.S."/>
            <person name="Juul-Madsen H.R."/>
        </authorList>
    </citation>
    <scope>NUCLEOTIDE SEQUENCE [LARGE SCALE GENOMIC DNA]</scope>
    <source>
        <strain evidence="15 16">1S159</strain>
    </source>
</reference>
<feature type="transmembrane region" description="Helical" evidence="13">
    <location>
        <begin position="9"/>
        <end position="26"/>
    </location>
</feature>
<dbReference type="Proteomes" id="UP000093523">
    <property type="component" value="Unassembled WGS sequence"/>
</dbReference>
<keyword evidence="8" id="KW-0249">Electron transport</keyword>
<dbReference type="AlphaFoldDB" id="A0A1B9NT95"/>
<feature type="transmembrane region" description="Helical" evidence="13">
    <location>
        <begin position="46"/>
        <end position="63"/>
    </location>
</feature>
<proteinExistence type="inferred from homology"/>
<evidence type="ECO:0000256" key="1">
    <source>
        <dbReference type="ARBA" id="ARBA00001970"/>
    </source>
</evidence>
<keyword evidence="7" id="KW-0479">Metal-binding</keyword>
<evidence type="ECO:0000256" key="4">
    <source>
        <dbReference type="ARBA" id="ARBA00022475"/>
    </source>
</evidence>
<dbReference type="GO" id="GO:0005886">
    <property type="term" value="C:plasma membrane"/>
    <property type="evidence" value="ECO:0007669"/>
    <property type="project" value="UniProtKB-SubCell"/>
</dbReference>
<keyword evidence="5" id="KW-0349">Heme</keyword>
<dbReference type="Pfam" id="PF01292">
    <property type="entry name" value="Ni_hydr_CYTB"/>
    <property type="match status" value="1"/>
</dbReference>
<keyword evidence="10" id="KW-0408">Iron</keyword>
<dbReference type="SUPFAM" id="SSF81342">
    <property type="entry name" value="Transmembrane di-heme cytochromes"/>
    <property type="match status" value="1"/>
</dbReference>
<dbReference type="GO" id="GO:0022904">
    <property type="term" value="P:respiratory electron transport chain"/>
    <property type="evidence" value="ECO:0007669"/>
    <property type="project" value="InterPro"/>
</dbReference>
<dbReference type="PANTHER" id="PTHR30529:SF3">
    <property type="entry name" value="CYTOCHROME B561 HOMOLOG 1"/>
    <property type="match status" value="1"/>
</dbReference>
<keyword evidence="3" id="KW-0813">Transport</keyword>
<dbReference type="OrthoDB" id="9793784at2"/>
<evidence type="ECO:0000256" key="12">
    <source>
        <dbReference type="ARBA" id="ARBA00037975"/>
    </source>
</evidence>
<evidence type="ECO:0000259" key="14">
    <source>
        <dbReference type="Pfam" id="PF01292"/>
    </source>
</evidence>
<dbReference type="GO" id="GO:0046872">
    <property type="term" value="F:metal ion binding"/>
    <property type="evidence" value="ECO:0007669"/>
    <property type="project" value="UniProtKB-KW"/>
</dbReference>
<dbReference type="GO" id="GO:0020037">
    <property type="term" value="F:heme binding"/>
    <property type="evidence" value="ECO:0007669"/>
    <property type="project" value="TreeGrafter"/>
</dbReference>
<keyword evidence="4" id="KW-1003">Cell membrane</keyword>
<evidence type="ECO:0000256" key="2">
    <source>
        <dbReference type="ARBA" id="ARBA00004651"/>
    </source>
</evidence>
<evidence type="ECO:0000256" key="5">
    <source>
        <dbReference type="ARBA" id="ARBA00022617"/>
    </source>
</evidence>
<evidence type="ECO:0000256" key="10">
    <source>
        <dbReference type="ARBA" id="ARBA00023004"/>
    </source>
</evidence>
<comment type="caution">
    <text evidence="15">The sequence shown here is derived from an EMBL/GenBank/DDBJ whole genome shotgun (WGS) entry which is preliminary data.</text>
</comment>
<dbReference type="GO" id="GO:0009055">
    <property type="term" value="F:electron transfer activity"/>
    <property type="evidence" value="ECO:0007669"/>
    <property type="project" value="InterPro"/>
</dbReference>
<feature type="transmembrane region" description="Helical" evidence="13">
    <location>
        <begin position="90"/>
        <end position="109"/>
    </location>
</feature>
<accession>A0A1B9NT95</accession>
<dbReference type="STRING" id="688.A6E04_20550"/>
<evidence type="ECO:0000256" key="3">
    <source>
        <dbReference type="ARBA" id="ARBA00022448"/>
    </source>
</evidence>
<keyword evidence="6 13" id="KW-0812">Transmembrane</keyword>
<comment type="similarity">
    <text evidence="12">Belongs to the cytochrome b561 family.</text>
</comment>
<name>A0A1B9NT95_ALILO</name>
<evidence type="ECO:0000256" key="11">
    <source>
        <dbReference type="ARBA" id="ARBA00023136"/>
    </source>
</evidence>
<evidence type="ECO:0000313" key="15">
    <source>
        <dbReference type="EMBL" id="OCH16606.1"/>
    </source>
</evidence>
<evidence type="ECO:0000256" key="6">
    <source>
        <dbReference type="ARBA" id="ARBA00022692"/>
    </source>
</evidence>
<gene>
    <name evidence="15" type="ORF">A6E04_20550</name>
</gene>
<evidence type="ECO:0000256" key="9">
    <source>
        <dbReference type="ARBA" id="ARBA00022989"/>
    </source>
</evidence>
<dbReference type="InterPro" id="IPR016174">
    <property type="entry name" value="Di-haem_cyt_TM"/>
</dbReference>
<protein>
    <submittedName>
        <fullName evidence="15">Hydrogenase</fullName>
    </submittedName>
</protein>
<feature type="transmembrane region" description="Helical" evidence="13">
    <location>
        <begin position="144"/>
        <end position="163"/>
    </location>
</feature>
<evidence type="ECO:0000313" key="16">
    <source>
        <dbReference type="Proteomes" id="UP000093523"/>
    </source>
</evidence>
<evidence type="ECO:0000256" key="7">
    <source>
        <dbReference type="ARBA" id="ARBA00022723"/>
    </source>
</evidence>
<dbReference type="EMBL" id="MAJU01000036">
    <property type="protein sequence ID" value="OCH16606.1"/>
    <property type="molecule type" value="Genomic_DNA"/>
</dbReference>
<dbReference type="InterPro" id="IPR052168">
    <property type="entry name" value="Cytochrome_b561_oxidase"/>
</dbReference>
<sequence>MTRYSRQQIIFHWLSLLLITITYAAIEMKGLVPKSSPWHDYLKLIHFNAGCLVFITMLIRLILRKYNEAPAITPTPPQWQLRLSTLVHKLMYASFILLPILGIIVLTVAGKQWALFGVHIPEIMVPDKVTAKSIKEIHETIANIGYFLIALHAGAAIYHHHIVKDDTLKRMLP</sequence>
<keyword evidence="9 13" id="KW-1133">Transmembrane helix</keyword>
<organism evidence="15 16">
    <name type="scientific">Aliivibrio logei</name>
    <name type="common">Vibrio logei</name>
    <dbReference type="NCBI Taxonomy" id="688"/>
    <lineage>
        <taxon>Bacteria</taxon>
        <taxon>Pseudomonadati</taxon>
        <taxon>Pseudomonadota</taxon>
        <taxon>Gammaproteobacteria</taxon>
        <taxon>Vibrionales</taxon>
        <taxon>Vibrionaceae</taxon>
        <taxon>Aliivibrio</taxon>
    </lineage>
</organism>
<dbReference type="PANTHER" id="PTHR30529">
    <property type="entry name" value="CYTOCHROME B561"/>
    <property type="match status" value="1"/>
</dbReference>
<dbReference type="InterPro" id="IPR011577">
    <property type="entry name" value="Cyt_b561_bac/Ni-Hgenase"/>
</dbReference>
<keyword evidence="11 13" id="KW-0472">Membrane</keyword>